<evidence type="ECO:0000313" key="14">
    <source>
        <dbReference type="EMBL" id="TCP53070.1"/>
    </source>
</evidence>
<dbReference type="InterPro" id="IPR011701">
    <property type="entry name" value="MFS"/>
</dbReference>
<feature type="transmembrane region" description="Helical" evidence="12">
    <location>
        <begin position="34"/>
        <end position="53"/>
    </location>
</feature>
<evidence type="ECO:0000313" key="15">
    <source>
        <dbReference type="Proteomes" id="UP000294911"/>
    </source>
</evidence>
<feature type="transmembrane region" description="Helical" evidence="12">
    <location>
        <begin position="313"/>
        <end position="333"/>
    </location>
</feature>
<evidence type="ECO:0000256" key="10">
    <source>
        <dbReference type="ARBA" id="ARBA00039918"/>
    </source>
</evidence>
<dbReference type="EMBL" id="SLXQ01000005">
    <property type="protein sequence ID" value="TCP53070.1"/>
    <property type="molecule type" value="Genomic_DNA"/>
</dbReference>
<evidence type="ECO:0000256" key="11">
    <source>
        <dbReference type="SAM" id="MobiDB-lite"/>
    </source>
</evidence>
<comment type="caution">
    <text evidence="14">The sequence shown here is derived from an EMBL/GenBank/DDBJ whole genome shotgun (WGS) entry which is preliminary data.</text>
</comment>
<dbReference type="RefSeq" id="WP_132877518.1">
    <property type="nucleotide sequence ID" value="NZ_SLXQ01000005.1"/>
</dbReference>
<feature type="transmembrane region" description="Helical" evidence="12">
    <location>
        <begin position="339"/>
        <end position="366"/>
    </location>
</feature>
<keyword evidence="15" id="KW-1185">Reference proteome</keyword>
<dbReference type="SUPFAM" id="SSF103473">
    <property type="entry name" value="MFS general substrate transporter"/>
    <property type="match status" value="1"/>
</dbReference>
<comment type="subcellular location">
    <subcellularLocation>
        <location evidence="1">Cell membrane</location>
        <topology evidence="1">Multi-pass membrane protein</topology>
    </subcellularLocation>
</comment>
<keyword evidence="7 12" id="KW-1133">Transmembrane helix</keyword>
<dbReference type="InterPro" id="IPR036259">
    <property type="entry name" value="MFS_trans_sf"/>
</dbReference>
<feature type="transmembrane region" description="Helical" evidence="12">
    <location>
        <begin position="118"/>
        <end position="139"/>
    </location>
</feature>
<dbReference type="FunFam" id="1.20.1250.20:FF:000001">
    <property type="entry name" value="Dicarboxylate MFS transporter"/>
    <property type="match status" value="1"/>
</dbReference>
<keyword evidence="5 12" id="KW-0812">Transmembrane</keyword>
<name>A0A4R2QT33_9PSEU</name>
<feature type="transmembrane region" description="Helical" evidence="12">
    <location>
        <begin position="248"/>
        <end position="265"/>
    </location>
</feature>
<organism evidence="14 15">
    <name type="scientific">Tamaricihabitans halophyticus</name>
    <dbReference type="NCBI Taxonomy" id="1262583"/>
    <lineage>
        <taxon>Bacteria</taxon>
        <taxon>Bacillati</taxon>
        <taxon>Actinomycetota</taxon>
        <taxon>Actinomycetes</taxon>
        <taxon>Pseudonocardiales</taxon>
        <taxon>Pseudonocardiaceae</taxon>
        <taxon>Tamaricihabitans</taxon>
    </lineage>
</organism>
<keyword evidence="8 12" id="KW-0472">Membrane</keyword>
<dbReference type="PROSITE" id="PS00216">
    <property type="entry name" value="SUGAR_TRANSPORT_1"/>
    <property type="match status" value="1"/>
</dbReference>
<dbReference type="InterPro" id="IPR051084">
    <property type="entry name" value="H+-coupled_symporters"/>
</dbReference>
<comment type="similarity">
    <text evidence="2">Belongs to the major facilitator superfamily. Metabolite:H+ Symporter (MHS) family (TC 2.A.1.6) family.</text>
</comment>
<feature type="domain" description="Major facilitator superfamily (MFS) profile" evidence="13">
    <location>
        <begin position="22"/>
        <end position="431"/>
    </location>
</feature>
<evidence type="ECO:0000256" key="3">
    <source>
        <dbReference type="ARBA" id="ARBA00022448"/>
    </source>
</evidence>
<dbReference type="InterPro" id="IPR020846">
    <property type="entry name" value="MFS_dom"/>
</dbReference>
<keyword evidence="4" id="KW-1003">Cell membrane</keyword>
<dbReference type="Proteomes" id="UP000294911">
    <property type="component" value="Unassembled WGS sequence"/>
</dbReference>
<feature type="transmembrane region" description="Helical" evidence="12">
    <location>
        <begin position="93"/>
        <end position="112"/>
    </location>
</feature>
<evidence type="ECO:0000256" key="4">
    <source>
        <dbReference type="ARBA" id="ARBA00022475"/>
    </source>
</evidence>
<feature type="transmembrane region" description="Helical" evidence="12">
    <location>
        <begin position="285"/>
        <end position="306"/>
    </location>
</feature>
<evidence type="ECO:0000256" key="8">
    <source>
        <dbReference type="ARBA" id="ARBA00023136"/>
    </source>
</evidence>
<dbReference type="PROSITE" id="PS50850">
    <property type="entry name" value="MFS"/>
    <property type="match status" value="1"/>
</dbReference>
<evidence type="ECO:0000256" key="12">
    <source>
        <dbReference type="SAM" id="Phobius"/>
    </source>
</evidence>
<comment type="function">
    <text evidence="9">May be a proton symporter involved in the uptake of osmolytes such as proline and glycine betaine.</text>
</comment>
<dbReference type="InterPro" id="IPR005829">
    <property type="entry name" value="Sugar_transporter_CS"/>
</dbReference>
<dbReference type="GO" id="GO:0015293">
    <property type="term" value="F:symporter activity"/>
    <property type="evidence" value="ECO:0007669"/>
    <property type="project" value="UniProtKB-KW"/>
</dbReference>
<dbReference type="PROSITE" id="PS00217">
    <property type="entry name" value="SUGAR_TRANSPORT_2"/>
    <property type="match status" value="1"/>
</dbReference>
<evidence type="ECO:0000256" key="5">
    <source>
        <dbReference type="ARBA" id="ARBA00022692"/>
    </source>
</evidence>
<dbReference type="PANTHER" id="PTHR43528:SF1">
    <property type="entry name" value="ALPHA-KETOGLUTARATE PERMEASE"/>
    <property type="match status" value="1"/>
</dbReference>
<evidence type="ECO:0000256" key="6">
    <source>
        <dbReference type="ARBA" id="ARBA00022847"/>
    </source>
</evidence>
<reference evidence="14 15" key="1">
    <citation type="submission" date="2019-03" db="EMBL/GenBank/DDBJ databases">
        <title>Genomic Encyclopedia of Type Strains, Phase IV (KMG-IV): sequencing the most valuable type-strain genomes for metagenomic binning, comparative biology and taxonomic classification.</title>
        <authorList>
            <person name="Goeker M."/>
        </authorList>
    </citation>
    <scope>NUCLEOTIDE SEQUENCE [LARGE SCALE GENOMIC DNA]</scope>
    <source>
        <strain evidence="14 15">DSM 45765</strain>
    </source>
</reference>
<feature type="transmembrane region" description="Helical" evidence="12">
    <location>
        <begin position="160"/>
        <end position="182"/>
    </location>
</feature>
<dbReference type="GO" id="GO:0005886">
    <property type="term" value="C:plasma membrane"/>
    <property type="evidence" value="ECO:0007669"/>
    <property type="project" value="UniProtKB-SubCell"/>
</dbReference>
<sequence>MSKSLESGGSPSAPPQRDMRRVATAVGIGNFMEWFDWGLYGFFATTIGAQFFADSSPAVGLLSALGVFAVGFVFRPLGGFILGPIGDKYGRRVALSIAVLLMGFGTTMIGLLPTYAQIGIWAPILLVLMRCLQGISTGGEATSANAFMVESAPKHQRGRFGSINSASSAAALLSASLLALWLTTSLSTEALNSWGWRLPFILSAPLALAGLYLRLKLEDTPVFEHIKQEQEIDRSPLWRKIVRDRRPVLLTLAIGAVQGIGYYYLGTYAVNLLTVSVGLERADALTLIAIALAIYIGLCVAAGFAIDRFGRRSVNLVGTLGFVLTLVPVFALLATGQAILIVFGLVVLGLFQAMVSVSTVVLMVELFPSTSRASGSAFGFNFANVIFSGPGPYIAAWLAASTGSAVAPAGYLVAVSLLALPVLFRWLPETKDRDLTSTDAVAQHRPGSRGAPAGKP</sequence>
<feature type="transmembrane region" description="Helical" evidence="12">
    <location>
        <begin position="59"/>
        <end position="81"/>
    </location>
</feature>
<feature type="region of interest" description="Disordered" evidence="11">
    <location>
        <begin position="435"/>
        <end position="456"/>
    </location>
</feature>
<feature type="transmembrane region" description="Helical" evidence="12">
    <location>
        <begin position="194"/>
        <end position="213"/>
    </location>
</feature>
<protein>
    <recommendedName>
        <fullName evidence="10">Putative proline/betaine transporter</fullName>
    </recommendedName>
</protein>
<evidence type="ECO:0000256" key="7">
    <source>
        <dbReference type="ARBA" id="ARBA00022989"/>
    </source>
</evidence>
<keyword evidence="6" id="KW-0769">Symport</keyword>
<dbReference type="OrthoDB" id="9066401at2"/>
<evidence type="ECO:0000256" key="9">
    <source>
        <dbReference type="ARBA" id="ARBA00037295"/>
    </source>
</evidence>
<evidence type="ECO:0000256" key="2">
    <source>
        <dbReference type="ARBA" id="ARBA00008240"/>
    </source>
</evidence>
<evidence type="ECO:0000256" key="1">
    <source>
        <dbReference type="ARBA" id="ARBA00004651"/>
    </source>
</evidence>
<dbReference type="Pfam" id="PF07690">
    <property type="entry name" value="MFS_1"/>
    <property type="match status" value="1"/>
</dbReference>
<accession>A0A4R2QT33</accession>
<feature type="transmembrane region" description="Helical" evidence="12">
    <location>
        <begin position="406"/>
        <end position="427"/>
    </location>
</feature>
<dbReference type="AlphaFoldDB" id="A0A4R2QT33"/>
<feature type="transmembrane region" description="Helical" evidence="12">
    <location>
        <begin position="378"/>
        <end position="400"/>
    </location>
</feature>
<evidence type="ECO:0000259" key="13">
    <source>
        <dbReference type="PROSITE" id="PS50850"/>
    </source>
</evidence>
<dbReference type="PANTHER" id="PTHR43528">
    <property type="entry name" value="ALPHA-KETOGLUTARATE PERMEASE"/>
    <property type="match status" value="1"/>
</dbReference>
<gene>
    <name evidence="14" type="ORF">EV191_105133</name>
</gene>
<dbReference type="Gene3D" id="1.20.1250.20">
    <property type="entry name" value="MFS general substrate transporter like domains"/>
    <property type="match status" value="1"/>
</dbReference>
<keyword evidence="3" id="KW-0813">Transport</keyword>
<proteinExistence type="inferred from homology"/>